<organism evidence="2">
    <name type="scientific">Caldiarchaeum subterraneum</name>
    <dbReference type="NCBI Taxonomy" id="311458"/>
    <lineage>
        <taxon>Archaea</taxon>
        <taxon>Nitrososphaerota</taxon>
        <taxon>Candidatus Caldarchaeales</taxon>
        <taxon>Candidatus Caldarchaeaceae</taxon>
        <taxon>Candidatus Caldarchaeum</taxon>
    </lineage>
</organism>
<proteinExistence type="inferred from homology"/>
<dbReference type="Gene3D" id="3.40.50.720">
    <property type="entry name" value="NAD(P)-binding Rossmann-like Domain"/>
    <property type="match status" value="1"/>
</dbReference>
<dbReference type="InterPro" id="IPR002347">
    <property type="entry name" value="SDR_fam"/>
</dbReference>
<dbReference type="CDD" id="cd05233">
    <property type="entry name" value="SDR_c"/>
    <property type="match status" value="1"/>
</dbReference>
<dbReference type="AlphaFoldDB" id="A0A7C5U656"/>
<name>A0A7C5U656_CALS0</name>
<dbReference type="PRINTS" id="PR00081">
    <property type="entry name" value="GDHRDH"/>
</dbReference>
<gene>
    <name evidence="2" type="ORF">ENM42_01345</name>
</gene>
<dbReference type="InterPro" id="IPR036291">
    <property type="entry name" value="NAD(P)-bd_dom_sf"/>
</dbReference>
<sequence>MGILEGKRAIVTGSSGEIGKTVVEEFLKEGAYVAAGARRTHILEEYAANWKKHFAADRIYADFLDVSDEKSVINFVSKTQEVFGRIDAVVNVAGHVLEPKLWNKSIADITVDEIISVIKVDLIGSFLMVKHTVKVMKKHGYGVFVNFSSTPAIAGYDKGLPYTLAKAAILGLTKHIAWEYGRYGIRAYTLALGSIETEPSVKWLTPHEYQILARESPLGRWGRPAEVAAIVAFLCSEKPSFVNGQTIVVDGGAVLY</sequence>
<evidence type="ECO:0000313" key="2">
    <source>
        <dbReference type="EMBL" id="HHR40453.1"/>
    </source>
</evidence>
<dbReference type="Pfam" id="PF13561">
    <property type="entry name" value="adh_short_C2"/>
    <property type="match status" value="1"/>
</dbReference>
<dbReference type="PANTHER" id="PTHR42760">
    <property type="entry name" value="SHORT-CHAIN DEHYDROGENASES/REDUCTASES FAMILY MEMBER"/>
    <property type="match status" value="1"/>
</dbReference>
<comment type="similarity">
    <text evidence="1">Belongs to the short-chain dehydrogenases/reductases (SDR) family.</text>
</comment>
<dbReference type="SUPFAM" id="SSF51735">
    <property type="entry name" value="NAD(P)-binding Rossmann-fold domains"/>
    <property type="match status" value="1"/>
</dbReference>
<accession>A0A7C5U656</accession>
<dbReference type="FunFam" id="3.40.50.720:FF:000084">
    <property type="entry name" value="Short-chain dehydrogenase reductase"/>
    <property type="match status" value="1"/>
</dbReference>
<comment type="caution">
    <text evidence="2">The sequence shown here is derived from an EMBL/GenBank/DDBJ whole genome shotgun (WGS) entry which is preliminary data.</text>
</comment>
<dbReference type="EMBL" id="DRXS01000072">
    <property type="protein sequence ID" value="HHR40453.1"/>
    <property type="molecule type" value="Genomic_DNA"/>
</dbReference>
<dbReference type="GO" id="GO:0016616">
    <property type="term" value="F:oxidoreductase activity, acting on the CH-OH group of donors, NAD or NADP as acceptor"/>
    <property type="evidence" value="ECO:0007669"/>
    <property type="project" value="TreeGrafter"/>
</dbReference>
<evidence type="ECO:0000256" key="1">
    <source>
        <dbReference type="ARBA" id="ARBA00006484"/>
    </source>
</evidence>
<protein>
    <submittedName>
        <fullName evidence="2">SDR family oxidoreductase</fullName>
    </submittedName>
</protein>
<reference evidence="2" key="1">
    <citation type="journal article" date="2020" name="mSystems">
        <title>Genome- and Community-Level Interaction Insights into Carbon Utilization and Element Cycling Functions of Hydrothermarchaeota in Hydrothermal Sediment.</title>
        <authorList>
            <person name="Zhou Z."/>
            <person name="Liu Y."/>
            <person name="Xu W."/>
            <person name="Pan J."/>
            <person name="Luo Z.H."/>
            <person name="Li M."/>
        </authorList>
    </citation>
    <scope>NUCLEOTIDE SEQUENCE [LARGE SCALE GENOMIC DNA]</scope>
    <source>
        <strain evidence="2">SpSt-1084</strain>
    </source>
</reference>
<dbReference type="PRINTS" id="PR00080">
    <property type="entry name" value="SDRFAMILY"/>
</dbReference>